<dbReference type="SUPFAM" id="SSF50969">
    <property type="entry name" value="YVTN repeat-like/Quinoprotein amine dehydrogenase"/>
    <property type="match status" value="1"/>
</dbReference>
<protein>
    <submittedName>
        <fullName evidence="1">Uncharacterized protein</fullName>
    </submittedName>
</protein>
<keyword evidence="2" id="KW-1185">Reference proteome</keyword>
<comment type="caution">
    <text evidence="1">The sequence shown here is derived from an EMBL/GenBank/DDBJ whole genome shotgun (WGS) entry which is preliminary data.</text>
</comment>
<dbReference type="InParanoid" id="A0A2V0P524"/>
<dbReference type="InterPro" id="IPR011044">
    <property type="entry name" value="Quino_amine_DH_bsu"/>
</dbReference>
<organism evidence="1 2">
    <name type="scientific">Raphidocelis subcapitata</name>
    <dbReference type="NCBI Taxonomy" id="307507"/>
    <lineage>
        <taxon>Eukaryota</taxon>
        <taxon>Viridiplantae</taxon>
        <taxon>Chlorophyta</taxon>
        <taxon>core chlorophytes</taxon>
        <taxon>Chlorophyceae</taxon>
        <taxon>CS clade</taxon>
        <taxon>Sphaeropleales</taxon>
        <taxon>Selenastraceae</taxon>
        <taxon>Raphidocelis</taxon>
    </lineage>
</organism>
<name>A0A2V0P524_9CHLO</name>
<evidence type="ECO:0000313" key="1">
    <source>
        <dbReference type="EMBL" id="GBF92287.1"/>
    </source>
</evidence>
<dbReference type="Proteomes" id="UP000247498">
    <property type="component" value="Unassembled WGS sequence"/>
</dbReference>
<evidence type="ECO:0000313" key="2">
    <source>
        <dbReference type="Proteomes" id="UP000247498"/>
    </source>
</evidence>
<accession>A0A2V0P524</accession>
<proteinExistence type="predicted"/>
<gene>
    <name evidence="1" type="ORF">Rsub_05370</name>
</gene>
<dbReference type="AlphaFoldDB" id="A0A2V0P524"/>
<dbReference type="EMBL" id="BDRX01000030">
    <property type="protein sequence ID" value="GBF92287.1"/>
    <property type="molecule type" value="Genomic_DNA"/>
</dbReference>
<sequence>MSGPGRRGKRTAPTPGGAAGVGLRCCASDGALLVAGGEGGRLHLWDVASMTGRARPGAGGLGLLPGPEGWYPPLACESRAPVNAVAVLAPPGGGGRCFVAAAQDDGALALFEA</sequence>
<reference evidence="1 2" key="1">
    <citation type="journal article" date="2018" name="Sci. Rep.">
        <title>Raphidocelis subcapitata (=Pseudokirchneriella subcapitata) provides an insight into genome evolution and environmental adaptations in the Sphaeropleales.</title>
        <authorList>
            <person name="Suzuki S."/>
            <person name="Yamaguchi H."/>
            <person name="Nakajima N."/>
            <person name="Kawachi M."/>
        </authorList>
    </citation>
    <scope>NUCLEOTIDE SEQUENCE [LARGE SCALE GENOMIC DNA]</scope>
    <source>
        <strain evidence="1 2">NIES-35</strain>
    </source>
</reference>